<dbReference type="GO" id="GO:0003735">
    <property type="term" value="F:structural constituent of ribosome"/>
    <property type="evidence" value="ECO:0007669"/>
    <property type="project" value="InterPro"/>
</dbReference>
<sequence>MFGTLARLGEFSQPFKQAQFGLFGGKTKQYGNNVPFSKHKTRRSWLPNVQRKSLPSDALGQKMRVKVTTRALRTIKKYGGVDNYLTKTPAHKLSHEGMKLRLKVKDALKENEAKKKLVSEGTQEATSPSSVWSLRSSALHYQVKKVVTLLEEPTLEGARKARRQVATAMGLRKTLPSAKETMQYFVEQRQL</sequence>
<gene>
    <name evidence="5" type="ORF">D9611_002724</name>
</gene>
<organism evidence="5 6">
    <name type="scientific">Ephemerocybe angulata</name>
    <dbReference type="NCBI Taxonomy" id="980116"/>
    <lineage>
        <taxon>Eukaryota</taxon>
        <taxon>Fungi</taxon>
        <taxon>Dikarya</taxon>
        <taxon>Basidiomycota</taxon>
        <taxon>Agaricomycotina</taxon>
        <taxon>Agaricomycetes</taxon>
        <taxon>Agaricomycetidae</taxon>
        <taxon>Agaricales</taxon>
        <taxon>Agaricineae</taxon>
        <taxon>Psathyrellaceae</taxon>
        <taxon>Ephemerocybe</taxon>
    </lineage>
</organism>
<keyword evidence="2" id="KW-0689">Ribosomal protein</keyword>
<evidence type="ECO:0000313" key="5">
    <source>
        <dbReference type="EMBL" id="KAF5333543.1"/>
    </source>
</evidence>
<dbReference type="SUPFAM" id="SSF143800">
    <property type="entry name" value="L28p-like"/>
    <property type="match status" value="1"/>
</dbReference>
<dbReference type="PANTHER" id="PTHR13528:SF2">
    <property type="entry name" value="LARGE RIBOSOMAL SUBUNIT PROTEIN BL28M"/>
    <property type="match status" value="1"/>
</dbReference>
<dbReference type="HAMAP" id="MF_00373">
    <property type="entry name" value="Ribosomal_bL28"/>
    <property type="match status" value="1"/>
</dbReference>
<dbReference type="Proteomes" id="UP000541558">
    <property type="component" value="Unassembled WGS sequence"/>
</dbReference>
<reference evidence="5 6" key="1">
    <citation type="journal article" date="2020" name="ISME J.">
        <title>Uncovering the hidden diversity of litter-decomposition mechanisms in mushroom-forming fungi.</title>
        <authorList>
            <person name="Floudas D."/>
            <person name="Bentzer J."/>
            <person name="Ahren D."/>
            <person name="Johansson T."/>
            <person name="Persson P."/>
            <person name="Tunlid A."/>
        </authorList>
    </citation>
    <scope>NUCLEOTIDE SEQUENCE [LARGE SCALE GENOMIC DNA]</scope>
    <source>
        <strain evidence="5 6">CBS 175.51</strain>
    </source>
</reference>
<comment type="similarity">
    <text evidence="1">Belongs to the bacterial ribosomal protein bL28 family.</text>
</comment>
<keyword evidence="6" id="KW-1185">Reference proteome</keyword>
<evidence type="ECO:0000256" key="2">
    <source>
        <dbReference type="ARBA" id="ARBA00022980"/>
    </source>
</evidence>
<comment type="caution">
    <text evidence="5">The sequence shown here is derived from an EMBL/GenBank/DDBJ whole genome shotgun (WGS) entry which is preliminary data.</text>
</comment>
<keyword evidence="3" id="KW-0687">Ribonucleoprotein</keyword>
<dbReference type="Gene3D" id="2.30.170.40">
    <property type="entry name" value="Ribosomal protein L28/L24"/>
    <property type="match status" value="1"/>
</dbReference>
<dbReference type="InterPro" id="IPR037147">
    <property type="entry name" value="Ribosomal_bL28_sf"/>
</dbReference>
<dbReference type="PANTHER" id="PTHR13528">
    <property type="entry name" value="39S RIBOSOMAL PROTEIN L28, MITOCHONDRIAL"/>
    <property type="match status" value="1"/>
</dbReference>
<evidence type="ECO:0000256" key="4">
    <source>
        <dbReference type="ARBA" id="ARBA00035269"/>
    </source>
</evidence>
<evidence type="ECO:0000256" key="3">
    <source>
        <dbReference type="ARBA" id="ARBA00023274"/>
    </source>
</evidence>
<dbReference type="InterPro" id="IPR026569">
    <property type="entry name" value="Ribosomal_bL28"/>
</dbReference>
<dbReference type="AlphaFoldDB" id="A0A8H5C203"/>
<dbReference type="InterPro" id="IPR034704">
    <property type="entry name" value="Ribosomal_bL28/bL31-like_sf"/>
</dbReference>
<proteinExistence type="inferred from homology"/>
<dbReference type="Pfam" id="PF00830">
    <property type="entry name" value="Ribosomal_L28"/>
    <property type="match status" value="1"/>
</dbReference>
<evidence type="ECO:0000313" key="6">
    <source>
        <dbReference type="Proteomes" id="UP000541558"/>
    </source>
</evidence>
<dbReference type="FunFam" id="2.30.170.40:FF:000003">
    <property type="entry name" value="54S ribosomal protein L24"/>
    <property type="match status" value="1"/>
</dbReference>
<dbReference type="EMBL" id="JAACJK010000109">
    <property type="protein sequence ID" value="KAF5333543.1"/>
    <property type="molecule type" value="Genomic_DNA"/>
</dbReference>
<evidence type="ECO:0000256" key="1">
    <source>
        <dbReference type="ARBA" id="ARBA00008760"/>
    </source>
</evidence>
<dbReference type="GO" id="GO:0005762">
    <property type="term" value="C:mitochondrial large ribosomal subunit"/>
    <property type="evidence" value="ECO:0007669"/>
    <property type="project" value="TreeGrafter"/>
</dbReference>
<protein>
    <recommendedName>
        <fullName evidence="4">Large ribosomal subunit protein bL28m</fullName>
    </recommendedName>
</protein>
<dbReference type="OrthoDB" id="361870at2759"/>
<accession>A0A8H5C203</accession>
<name>A0A8H5C203_9AGAR</name>